<dbReference type="RefSeq" id="XP_002292289.1">
    <property type="nucleotide sequence ID" value="XM_002292253.1"/>
</dbReference>
<feature type="domain" description="HMG box" evidence="4">
    <location>
        <begin position="55"/>
        <end position="123"/>
    </location>
</feature>
<dbReference type="EMBL" id="CM000645">
    <property type="protein sequence ID" value="EED90264.1"/>
    <property type="molecule type" value="Genomic_DNA"/>
</dbReference>
<accession>B8C8C3</accession>
<dbReference type="InterPro" id="IPR051965">
    <property type="entry name" value="ChromReg_NeuronalGeneExpr"/>
</dbReference>
<dbReference type="HOGENOM" id="CLU_082854_0_3_1"/>
<dbReference type="GeneID" id="7448077"/>
<dbReference type="PANTHER" id="PTHR46040:SF3">
    <property type="entry name" value="HIGH MOBILITY GROUP PROTEIN 2"/>
    <property type="match status" value="1"/>
</dbReference>
<feature type="non-terminal residue" evidence="5">
    <location>
        <position position="1"/>
    </location>
</feature>
<dbReference type="PRINTS" id="PR00886">
    <property type="entry name" value="HIGHMOBLTY12"/>
</dbReference>
<sequence length="127" mass="15086">IVKAVAKEWRDLPNSEKKYWENMAMVDKTRYAREKEAYKGPLGKNLRAKKNPLAPKRPMSAFLMYAQKMRRVLQDQNPAMPNADISRLLGETWRNADLEEKQPFLDREEGERKIYRAKMDSWKNDQK</sequence>
<dbReference type="STRING" id="35128.B8C8C3"/>
<keyword evidence="2 3" id="KW-0539">Nucleus</keyword>
<dbReference type="GO" id="GO:0003677">
    <property type="term" value="F:DNA binding"/>
    <property type="evidence" value="ECO:0007669"/>
    <property type="project" value="UniProtKB-UniRule"/>
</dbReference>
<gene>
    <name evidence="5" type="ORF">THAPSDRAFT_36301</name>
</gene>
<dbReference type="SUPFAM" id="SSF47095">
    <property type="entry name" value="HMG-box"/>
    <property type="match status" value="2"/>
</dbReference>
<dbReference type="Gene3D" id="1.10.30.10">
    <property type="entry name" value="High mobility group box domain"/>
    <property type="match status" value="2"/>
</dbReference>
<reference evidence="5 6" key="1">
    <citation type="journal article" date="2004" name="Science">
        <title>The genome of the diatom Thalassiosira pseudonana: ecology, evolution, and metabolism.</title>
        <authorList>
            <person name="Armbrust E.V."/>
            <person name="Berges J.A."/>
            <person name="Bowler C."/>
            <person name="Green B.R."/>
            <person name="Martinez D."/>
            <person name="Putnam N.H."/>
            <person name="Zhou S."/>
            <person name="Allen A.E."/>
            <person name="Apt K.E."/>
            <person name="Bechner M."/>
            <person name="Brzezinski M.A."/>
            <person name="Chaal B.K."/>
            <person name="Chiovitti A."/>
            <person name="Davis A.K."/>
            <person name="Demarest M.S."/>
            <person name="Detter J.C."/>
            <person name="Glavina T."/>
            <person name="Goodstein D."/>
            <person name="Hadi M.Z."/>
            <person name="Hellsten U."/>
            <person name="Hildebrand M."/>
            <person name="Jenkins B.D."/>
            <person name="Jurka J."/>
            <person name="Kapitonov V.V."/>
            <person name="Kroger N."/>
            <person name="Lau W.W."/>
            <person name="Lane T.W."/>
            <person name="Larimer F.W."/>
            <person name="Lippmeier J.C."/>
            <person name="Lucas S."/>
            <person name="Medina M."/>
            <person name="Montsant A."/>
            <person name="Obornik M."/>
            <person name="Parker M.S."/>
            <person name="Palenik B."/>
            <person name="Pazour G.J."/>
            <person name="Richardson P.M."/>
            <person name="Rynearson T.A."/>
            <person name="Saito M.A."/>
            <person name="Schwartz D.C."/>
            <person name="Thamatrakoln K."/>
            <person name="Valentin K."/>
            <person name="Vardi A."/>
            <person name="Wilkerson F.P."/>
            <person name="Rokhsar D.S."/>
        </authorList>
    </citation>
    <scope>NUCLEOTIDE SEQUENCE [LARGE SCALE GENOMIC DNA]</scope>
    <source>
        <strain evidence="5 6">CCMP1335</strain>
    </source>
</reference>
<dbReference type="InterPro" id="IPR036910">
    <property type="entry name" value="HMG_box_dom_sf"/>
</dbReference>
<dbReference type="GO" id="GO:0005634">
    <property type="term" value="C:nucleus"/>
    <property type="evidence" value="ECO:0000318"/>
    <property type="project" value="GO_Central"/>
</dbReference>
<dbReference type="PANTHER" id="PTHR46040">
    <property type="entry name" value="HIGH MOBILITY GROUP PROTEIN 2"/>
    <property type="match status" value="1"/>
</dbReference>
<organism evidence="5 6">
    <name type="scientific">Thalassiosira pseudonana</name>
    <name type="common">Marine diatom</name>
    <name type="synonym">Cyclotella nana</name>
    <dbReference type="NCBI Taxonomy" id="35128"/>
    <lineage>
        <taxon>Eukaryota</taxon>
        <taxon>Sar</taxon>
        <taxon>Stramenopiles</taxon>
        <taxon>Ochrophyta</taxon>
        <taxon>Bacillariophyta</taxon>
        <taxon>Coscinodiscophyceae</taxon>
        <taxon>Thalassiosirophycidae</taxon>
        <taxon>Thalassiosirales</taxon>
        <taxon>Thalassiosiraceae</taxon>
        <taxon>Thalassiosira</taxon>
    </lineage>
</organism>
<protein>
    <recommendedName>
        <fullName evidence="4">HMG box domain-containing protein</fullName>
    </recommendedName>
</protein>
<dbReference type="InParanoid" id="B8C8C3"/>
<dbReference type="PaxDb" id="35128-Thaps36301"/>
<dbReference type="InterPro" id="IPR009071">
    <property type="entry name" value="HMG_box_dom"/>
</dbReference>
<proteinExistence type="predicted"/>
<evidence type="ECO:0000259" key="4">
    <source>
        <dbReference type="PROSITE" id="PS50118"/>
    </source>
</evidence>
<dbReference type="PROSITE" id="PS50118">
    <property type="entry name" value="HMG_BOX_2"/>
    <property type="match status" value="2"/>
</dbReference>
<dbReference type="KEGG" id="tps:THAPSDRAFT_36301"/>
<keyword evidence="6" id="KW-1185">Reference proteome</keyword>
<evidence type="ECO:0000256" key="2">
    <source>
        <dbReference type="ARBA" id="ARBA00023242"/>
    </source>
</evidence>
<dbReference type="Proteomes" id="UP000001449">
    <property type="component" value="Chromosome 9"/>
</dbReference>
<keyword evidence="1 3" id="KW-0238">DNA-binding</keyword>
<dbReference type="eggNOG" id="KOG0381">
    <property type="taxonomic scope" value="Eukaryota"/>
</dbReference>
<evidence type="ECO:0000313" key="6">
    <source>
        <dbReference type="Proteomes" id="UP000001449"/>
    </source>
</evidence>
<dbReference type="AlphaFoldDB" id="B8C8C3"/>
<name>B8C8C3_THAPS</name>
<dbReference type="SMART" id="SM00398">
    <property type="entry name" value="HMG"/>
    <property type="match status" value="1"/>
</dbReference>
<feature type="DNA-binding region" description="HMG box" evidence="3">
    <location>
        <begin position="55"/>
        <end position="123"/>
    </location>
</feature>
<evidence type="ECO:0000256" key="3">
    <source>
        <dbReference type="PROSITE-ProRule" id="PRU00267"/>
    </source>
</evidence>
<feature type="non-terminal residue" evidence="5">
    <location>
        <position position="127"/>
    </location>
</feature>
<evidence type="ECO:0000256" key="1">
    <source>
        <dbReference type="ARBA" id="ARBA00023125"/>
    </source>
</evidence>
<evidence type="ECO:0000313" key="5">
    <source>
        <dbReference type="EMBL" id="EED90264.1"/>
    </source>
</evidence>
<dbReference type="Pfam" id="PF00505">
    <property type="entry name" value="HMG_box"/>
    <property type="match status" value="1"/>
</dbReference>
<reference evidence="5 6" key="2">
    <citation type="journal article" date="2008" name="Nature">
        <title>The Phaeodactylum genome reveals the evolutionary history of diatom genomes.</title>
        <authorList>
            <person name="Bowler C."/>
            <person name="Allen A.E."/>
            <person name="Badger J.H."/>
            <person name="Grimwood J."/>
            <person name="Jabbari K."/>
            <person name="Kuo A."/>
            <person name="Maheswari U."/>
            <person name="Martens C."/>
            <person name="Maumus F."/>
            <person name="Otillar R.P."/>
            <person name="Rayko E."/>
            <person name="Salamov A."/>
            <person name="Vandepoele K."/>
            <person name="Beszteri B."/>
            <person name="Gruber A."/>
            <person name="Heijde M."/>
            <person name="Katinka M."/>
            <person name="Mock T."/>
            <person name="Valentin K."/>
            <person name="Verret F."/>
            <person name="Berges J.A."/>
            <person name="Brownlee C."/>
            <person name="Cadoret J.P."/>
            <person name="Chiovitti A."/>
            <person name="Choi C.J."/>
            <person name="Coesel S."/>
            <person name="De Martino A."/>
            <person name="Detter J.C."/>
            <person name="Durkin C."/>
            <person name="Falciatore A."/>
            <person name="Fournet J."/>
            <person name="Haruta M."/>
            <person name="Huysman M.J."/>
            <person name="Jenkins B.D."/>
            <person name="Jiroutova K."/>
            <person name="Jorgensen R.E."/>
            <person name="Joubert Y."/>
            <person name="Kaplan A."/>
            <person name="Kroger N."/>
            <person name="Kroth P.G."/>
            <person name="La Roche J."/>
            <person name="Lindquist E."/>
            <person name="Lommer M."/>
            <person name="Martin-Jezequel V."/>
            <person name="Lopez P.J."/>
            <person name="Lucas S."/>
            <person name="Mangogna M."/>
            <person name="McGinnis K."/>
            <person name="Medlin L.K."/>
            <person name="Montsant A."/>
            <person name="Oudot-Le Secq M.P."/>
            <person name="Napoli C."/>
            <person name="Obornik M."/>
            <person name="Parker M.S."/>
            <person name="Petit J.L."/>
            <person name="Porcel B.M."/>
            <person name="Poulsen N."/>
            <person name="Robison M."/>
            <person name="Rychlewski L."/>
            <person name="Rynearson T.A."/>
            <person name="Schmutz J."/>
            <person name="Shapiro H."/>
            <person name="Siaut M."/>
            <person name="Stanley M."/>
            <person name="Sussman M.R."/>
            <person name="Taylor A.R."/>
            <person name="Vardi A."/>
            <person name="von Dassow P."/>
            <person name="Vyverman W."/>
            <person name="Willis A."/>
            <person name="Wyrwicz L.S."/>
            <person name="Rokhsar D.S."/>
            <person name="Weissenbach J."/>
            <person name="Armbrust E.V."/>
            <person name="Green B.R."/>
            <person name="Van de Peer Y."/>
            <person name="Grigoriev I.V."/>
        </authorList>
    </citation>
    <scope>NUCLEOTIDE SEQUENCE [LARGE SCALE GENOMIC DNA]</scope>
    <source>
        <strain evidence="5 6">CCMP1335</strain>
    </source>
</reference>
<feature type="domain" description="HMG box" evidence="4">
    <location>
        <begin position="1"/>
        <end position="39"/>
    </location>
</feature>
<feature type="DNA-binding region" description="HMG box" evidence="3">
    <location>
        <begin position="1"/>
        <end position="39"/>
    </location>
</feature>